<evidence type="ECO:0000313" key="1">
    <source>
        <dbReference type="EMBL" id="AEA42536.1"/>
    </source>
</evidence>
<dbReference type="Proteomes" id="UP000007463">
    <property type="component" value="Chromosome"/>
</dbReference>
<organism evidence="1 2">
    <name type="scientific">Fluviicola taffensis (strain DSM 16823 / NCIMB 13979 / RW262)</name>
    <dbReference type="NCBI Taxonomy" id="755732"/>
    <lineage>
        <taxon>Bacteria</taxon>
        <taxon>Pseudomonadati</taxon>
        <taxon>Bacteroidota</taxon>
        <taxon>Flavobacteriia</taxon>
        <taxon>Flavobacteriales</taxon>
        <taxon>Crocinitomicaceae</taxon>
        <taxon>Fluviicola</taxon>
    </lineage>
</organism>
<protein>
    <submittedName>
        <fullName evidence="1">Uncharacterized protein</fullName>
    </submittedName>
</protein>
<reference evidence="2" key="2">
    <citation type="submission" date="2011-02" db="EMBL/GenBank/DDBJ databases">
        <title>The complete genome of Fluviicola taffensis DSM 16823.</title>
        <authorList>
            <consortium name="US DOE Joint Genome Institute (JGI-PGF)"/>
            <person name="Lucas S."/>
            <person name="Copeland A."/>
            <person name="Lapidus A."/>
            <person name="Bruce D."/>
            <person name="Goodwin L."/>
            <person name="Pitluck S."/>
            <person name="Kyrpides N."/>
            <person name="Mavromatis K."/>
            <person name="Ivanova N."/>
            <person name="Mikhailova N."/>
            <person name="Pagani I."/>
            <person name="Chertkov O."/>
            <person name="Detter J.C."/>
            <person name="Han C."/>
            <person name="Tapia R."/>
            <person name="Land M."/>
            <person name="Hauser L."/>
            <person name="Markowitz V."/>
            <person name="Cheng J.-F."/>
            <person name="Hugenholtz P."/>
            <person name="Woyke T."/>
            <person name="Wu D."/>
            <person name="Tindall B."/>
            <person name="Pomrenke H.G."/>
            <person name="Brambilla E."/>
            <person name="Klenk H.-P."/>
            <person name="Eisen J.A."/>
        </authorList>
    </citation>
    <scope>NUCLEOTIDE SEQUENCE [LARGE SCALE GENOMIC DNA]</scope>
    <source>
        <strain evidence="2">DSM 16823 / RW262 / RW262</strain>
    </source>
</reference>
<evidence type="ECO:0000313" key="2">
    <source>
        <dbReference type="Proteomes" id="UP000007463"/>
    </source>
</evidence>
<dbReference type="HOGENOM" id="CLU_2665731_0_0_10"/>
<dbReference type="AlphaFoldDB" id="F2IFS8"/>
<accession>F2IFS8</accession>
<keyword evidence="2" id="KW-1185">Reference proteome</keyword>
<sequence length="75" mass="9015">MQNTFPIYRKLEGFNRFYKIESADLFIEISIRNGIPHSETIQAIQFPEKLRIQDMIAFNFNYVEMSEEEIANYFN</sequence>
<name>F2IFS8_FLUTR</name>
<proteinExistence type="predicted"/>
<dbReference type="KEGG" id="fte:Fluta_0531"/>
<reference evidence="1 2" key="1">
    <citation type="journal article" date="2011" name="Stand. Genomic Sci.">
        <title>Complete genome sequence of the gliding freshwater bacterium Fluviicola taffensis type strain (RW262).</title>
        <authorList>
            <person name="Woyke T."/>
            <person name="Chertkov O."/>
            <person name="Lapidus A."/>
            <person name="Nolan M."/>
            <person name="Lucas S."/>
            <person name="Del Rio T.G."/>
            <person name="Tice H."/>
            <person name="Cheng J.F."/>
            <person name="Tapia R."/>
            <person name="Han C."/>
            <person name="Goodwin L."/>
            <person name="Pitluck S."/>
            <person name="Liolios K."/>
            <person name="Pagani I."/>
            <person name="Ivanova N."/>
            <person name="Huntemann M."/>
            <person name="Mavromatis K."/>
            <person name="Mikhailova N."/>
            <person name="Pati A."/>
            <person name="Chen A."/>
            <person name="Palaniappan K."/>
            <person name="Land M."/>
            <person name="Hauser L."/>
            <person name="Brambilla E.M."/>
            <person name="Rohde M."/>
            <person name="Mwirichia R."/>
            <person name="Sikorski J."/>
            <person name="Tindall B.J."/>
            <person name="Goker M."/>
            <person name="Bristow J."/>
            <person name="Eisen J.A."/>
            <person name="Markowitz V."/>
            <person name="Hugenholtz P."/>
            <person name="Klenk H.P."/>
            <person name="Kyrpides N.C."/>
        </authorList>
    </citation>
    <scope>NUCLEOTIDE SEQUENCE [LARGE SCALE GENOMIC DNA]</scope>
    <source>
        <strain evidence="2">DSM 16823 / RW262 / RW262</strain>
    </source>
</reference>
<dbReference type="STRING" id="755732.Fluta_0531"/>
<dbReference type="OrthoDB" id="1467888at2"/>
<dbReference type="RefSeq" id="WP_013685310.1">
    <property type="nucleotide sequence ID" value="NC_015321.1"/>
</dbReference>
<gene>
    <name evidence="1" type="ordered locus">Fluta_0531</name>
</gene>
<dbReference type="EMBL" id="CP002542">
    <property type="protein sequence ID" value="AEA42536.1"/>
    <property type="molecule type" value="Genomic_DNA"/>
</dbReference>